<comment type="catalytic activity">
    <reaction evidence="3">
        <text>D-glyceraldehyde 3-phosphate + phosphate + NAD(+) = (2R)-3-phospho-glyceroyl phosphate + NADH + H(+)</text>
        <dbReference type="Rhea" id="RHEA:10300"/>
        <dbReference type="ChEBI" id="CHEBI:15378"/>
        <dbReference type="ChEBI" id="CHEBI:43474"/>
        <dbReference type="ChEBI" id="CHEBI:57540"/>
        <dbReference type="ChEBI" id="CHEBI:57604"/>
        <dbReference type="ChEBI" id="CHEBI:57945"/>
        <dbReference type="ChEBI" id="CHEBI:59776"/>
        <dbReference type="EC" id="1.2.1.12"/>
    </reaction>
</comment>
<dbReference type="Ensembl" id="ENSUAMT00000005827.1">
    <property type="protein sequence ID" value="ENSUAMP00000005122.1"/>
    <property type="gene ID" value="ENSUAMG00000004613.1"/>
</dbReference>
<evidence type="ECO:0000313" key="6">
    <source>
        <dbReference type="Proteomes" id="UP000291022"/>
    </source>
</evidence>
<organism evidence="5 6">
    <name type="scientific">Ursus americanus</name>
    <name type="common">American black bear</name>
    <name type="synonym">Euarctos americanus</name>
    <dbReference type="NCBI Taxonomy" id="9643"/>
    <lineage>
        <taxon>Eukaryota</taxon>
        <taxon>Metazoa</taxon>
        <taxon>Chordata</taxon>
        <taxon>Craniata</taxon>
        <taxon>Vertebrata</taxon>
        <taxon>Euteleostomi</taxon>
        <taxon>Mammalia</taxon>
        <taxon>Eutheria</taxon>
        <taxon>Laurasiatheria</taxon>
        <taxon>Carnivora</taxon>
        <taxon>Caniformia</taxon>
        <taxon>Ursidae</taxon>
        <taxon>Ursus</taxon>
    </lineage>
</organism>
<comment type="similarity">
    <text evidence="1">Belongs to the glyceraldehyde-3-phosphate dehydrogenase family.</text>
</comment>
<keyword evidence="6" id="KW-1185">Reference proteome</keyword>
<dbReference type="Gene3D" id="3.30.360.10">
    <property type="entry name" value="Dihydrodipicolinate Reductase, domain 2"/>
    <property type="match status" value="1"/>
</dbReference>
<evidence type="ECO:0000259" key="4">
    <source>
        <dbReference type="Pfam" id="PF02800"/>
    </source>
</evidence>
<evidence type="ECO:0000313" key="5">
    <source>
        <dbReference type="Ensembl" id="ENSUAMP00000005122.1"/>
    </source>
</evidence>
<dbReference type="STRING" id="9643.ENSUAMP00000005122"/>
<feature type="domain" description="Glyceraldehyde 3-phosphate dehydrogenase catalytic" evidence="4">
    <location>
        <begin position="23"/>
        <end position="58"/>
    </location>
</feature>
<dbReference type="GO" id="GO:0006096">
    <property type="term" value="P:glycolytic process"/>
    <property type="evidence" value="ECO:0007669"/>
    <property type="project" value="TreeGrafter"/>
</dbReference>
<sequence length="84" mass="9174">VQESKGTSRKSSLLLLRPRTNCLASLAKVIHDNFGIVEGLVTTVHAMSATQKTMMLWARSSLSRMGSSLACSSMSSTSTWQLWI</sequence>
<dbReference type="PANTHER" id="PTHR10836">
    <property type="entry name" value="GLYCERALDEHYDE 3-PHOSPHATE DEHYDROGENASE"/>
    <property type="match status" value="1"/>
</dbReference>
<dbReference type="Pfam" id="PF02800">
    <property type="entry name" value="Gp_dh_C"/>
    <property type="match status" value="1"/>
</dbReference>
<dbReference type="Proteomes" id="UP000291022">
    <property type="component" value="Unassembled WGS sequence"/>
</dbReference>
<dbReference type="InterPro" id="IPR020829">
    <property type="entry name" value="GlycerAld_3-P_DH_cat"/>
</dbReference>
<reference evidence="5" key="3">
    <citation type="submission" date="2025-09" db="UniProtKB">
        <authorList>
            <consortium name="Ensembl"/>
        </authorList>
    </citation>
    <scope>IDENTIFICATION</scope>
</reference>
<dbReference type="PANTHER" id="PTHR10836:SF76">
    <property type="entry name" value="GLYCERALDEHYDE-3-PHOSPHATE DEHYDROGENASE-RELATED"/>
    <property type="match status" value="1"/>
</dbReference>
<keyword evidence="2" id="KW-0560">Oxidoreductase</keyword>
<evidence type="ECO:0000256" key="3">
    <source>
        <dbReference type="ARBA" id="ARBA00047698"/>
    </source>
</evidence>
<dbReference type="PRINTS" id="PR00078">
    <property type="entry name" value="G3PDHDRGNASE"/>
</dbReference>
<dbReference type="GO" id="GO:0004365">
    <property type="term" value="F:glyceraldehyde-3-phosphate dehydrogenase (NAD+) (phosphorylating) activity"/>
    <property type="evidence" value="ECO:0007669"/>
    <property type="project" value="UniProtKB-EC"/>
</dbReference>
<reference evidence="6" key="1">
    <citation type="submission" date="2016-06" db="EMBL/GenBank/DDBJ databases">
        <title>De novo assembly and RNA-Seq shows season-dependent expression and editing in black bear kidneys.</title>
        <authorList>
            <person name="Korstanje R."/>
            <person name="Srivastava A."/>
            <person name="Sarsani V.K."/>
            <person name="Sheehan S.M."/>
            <person name="Seger R.L."/>
            <person name="Barter M.E."/>
            <person name="Lindqvist C."/>
            <person name="Brody L.C."/>
            <person name="Mullikin J.C."/>
        </authorList>
    </citation>
    <scope>NUCLEOTIDE SEQUENCE [LARGE SCALE GENOMIC DNA]</scope>
</reference>
<accession>A0A452QIZ6</accession>
<evidence type="ECO:0000256" key="1">
    <source>
        <dbReference type="ARBA" id="ARBA00007406"/>
    </source>
</evidence>
<proteinExistence type="inferred from homology"/>
<evidence type="ECO:0000256" key="2">
    <source>
        <dbReference type="ARBA" id="ARBA00023002"/>
    </source>
</evidence>
<protein>
    <recommendedName>
        <fullName evidence="4">Glyceraldehyde 3-phosphate dehydrogenase catalytic domain-containing protein</fullName>
    </recommendedName>
</protein>
<dbReference type="InterPro" id="IPR020831">
    <property type="entry name" value="GlycerAld/Erythrose_P_DH"/>
</dbReference>
<dbReference type="AlphaFoldDB" id="A0A452QIZ6"/>
<reference evidence="5" key="2">
    <citation type="submission" date="2025-08" db="UniProtKB">
        <authorList>
            <consortium name="Ensembl"/>
        </authorList>
    </citation>
    <scope>IDENTIFICATION</scope>
</reference>
<name>A0A452QIZ6_URSAM</name>
<dbReference type="GO" id="GO:0005829">
    <property type="term" value="C:cytosol"/>
    <property type="evidence" value="ECO:0007669"/>
    <property type="project" value="TreeGrafter"/>
</dbReference>
<dbReference type="SUPFAM" id="SSF55347">
    <property type="entry name" value="Glyceraldehyde-3-phosphate dehydrogenase-like, C-terminal domain"/>
    <property type="match status" value="1"/>
</dbReference>